<sequence>MPKVWVILLVCLLGSAVLADGKVPLGGVPGIERFIAQVLALEERIPGYSGTYYDKERGEIVVRIVPRLNPKLARMLGDRADALPLDRELRLPRMLAREYEQIVRELRLGPSRKNTPIRFAVGKYTWPQHFKWQAMIYKFWSDPHSMAAYGYPEWPRRCVQSTFVRDVKEDKSYVFVLKSNCDEKFFQSFLRAIHEQLGIPTDAIGFHFLTSPLRLL</sequence>
<comment type="caution">
    <text evidence="1">The sequence shown here is derived from an EMBL/GenBank/DDBJ whole genome shotgun (WGS) entry which is preliminary data.</text>
</comment>
<evidence type="ECO:0000313" key="1">
    <source>
        <dbReference type="EMBL" id="GEM89866.1"/>
    </source>
</evidence>
<dbReference type="Proteomes" id="UP000321827">
    <property type="component" value="Unassembled WGS sequence"/>
</dbReference>
<dbReference type="AlphaFoldDB" id="A0A511RM30"/>
<protein>
    <submittedName>
        <fullName evidence="1">Uncharacterized protein</fullName>
    </submittedName>
</protein>
<gene>
    <name evidence="1" type="ORF">ODE01S_13000</name>
</gene>
<name>A0A511RM30_9DEIN</name>
<organism evidence="1 2">
    <name type="scientific">Oceanithermus desulfurans NBRC 100063</name>
    <dbReference type="NCBI Taxonomy" id="1227550"/>
    <lineage>
        <taxon>Bacteria</taxon>
        <taxon>Thermotogati</taxon>
        <taxon>Deinococcota</taxon>
        <taxon>Deinococci</taxon>
        <taxon>Thermales</taxon>
        <taxon>Thermaceae</taxon>
        <taxon>Oceanithermus</taxon>
    </lineage>
</organism>
<dbReference type="EMBL" id="BJXN01000007">
    <property type="protein sequence ID" value="GEM89866.1"/>
    <property type="molecule type" value="Genomic_DNA"/>
</dbReference>
<accession>A0A511RM30</accession>
<reference evidence="1 2" key="1">
    <citation type="submission" date="2019-07" db="EMBL/GenBank/DDBJ databases">
        <title>Whole genome shotgun sequence of Oceanithermus desulfurans NBRC 100063.</title>
        <authorList>
            <person name="Hosoyama A."/>
            <person name="Uohara A."/>
            <person name="Ohji S."/>
            <person name="Ichikawa N."/>
        </authorList>
    </citation>
    <scope>NUCLEOTIDE SEQUENCE [LARGE SCALE GENOMIC DNA]</scope>
    <source>
        <strain evidence="1 2">NBRC 100063</strain>
    </source>
</reference>
<evidence type="ECO:0000313" key="2">
    <source>
        <dbReference type="Proteomes" id="UP000321827"/>
    </source>
</evidence>
<proteinExistence type="predicted"/>
<dbReference type="RefSeq" id="WP_147147076.1">
    <property type="nucleotide sequence ID" value="NZ_BJXN01000007.1"/>
</dbReference>